<feature type="transmembrane region" description="Helical" evidence="1">
    <location>
        <begin position="56"/>
        <end position="79"/>
    </location>
</feature>
<protein>
    <recommendedName>
        <fullName evidence="4">MARVEL domain-containing protein</fullName>
    </recommendedName>
</protein>
<dbReference type="AlphaFoldDB" id="A0A2H3JKS3"/>
<dbReference type="OrthoDB" id="2501127at2759"/>
<dbReference type="OMA" id="IHRSYDY"/>
<dbReference type="EMBL" id="KB468135">
    <property type="protein sequence ID" value="PCH42806.1"/>
    <property type="molecule type" value="Genomic_DNA"/>
</dbReference>
<evidence type="ECO:0000313" key="2">
    <source>
        <dbReference type="EMBL" id="PCH42806.1"/>
    </source>
</evidence>
<feature type="transmembrane region" description="Helical" evidence="1">
    <location>
        <begin position="137"/>
        <end position="159"/>
    </location>
</feature>
<sequence length="184" mass="20723">MAFGIGTINGIRTALYVTLFIFSAVLIGLTAARLHYTTHLKWWDPLDGGVPFYDPIVAELLASACISLLWSLFALHVLFPSSRYEYGVFSSFAAEMVGLFILFLLWLVGAAIASTMWGNLGWCHIYEPCRLLTALVAFAWLGWIMLLFLLFINVLFAVINRALLWQMHGRYNPHASAFSRTVRV</sequence>
<gene>
    <name evidence="2" type="ORF">WOLCODRAFT_89997</name>
</gene>
<dbReference type="Proteomes" id="UP000218811">
    <property type="component" value="Unassembled WGS sequence"/>
</dbReference>
<reference evidence="2 3" key="1">
    <citation type="journal article" date="2012" name="Science">
        <title>The Paleozoic origin of enzymatic lignin decomposition reconstructed from 31 fungal genomes.</title>
        <authorList>
            <person name="Floudas D."/>
            <person name="Binder M."/>
            <person name="Riley R."/>
            <person name="Barry K."/>
            <person name="Blanchette R.A."/>
            <person name="Henrissat B."/>
            <person name="Martinez A.T."/>
            <person name="Otillar R."/>
            <person name="Spatafora J.W."/>
            <person name="Yadav J.S."/>
            <person name="Aerts A."/>
            <person name="Benoit I."/>
            <person name="Boyd A."/>
            <person name="Carlson A."/>
            <person name="Copeland A."/>
            <person name="Coutinho P.M."/>
            <person name="de Vries R.P."/>
            <person name="Ferreira P."/>
            <person name="Findley K."/>
            <person name="Foster B."/>
            <person name="Gaskell J."/>
            <person name="Glotzer D."/>
            <person name="Gorecki P."/>
            <person name="Heitman J."/>
            <person name="Hesse C."/>
            <person name="Hori C."/>
            <person name="Igarashi K."/>
            <person name="Jurgens J.A."/>
            <person name="Kallen N."/>
            <person name="Kersten P."/>
            <person name="Kohler A."/>
            <person name="Kuees U."/>
            <person name="Kumar T.K.A."/>
            <person name="Kuo A."/>
            <person name="LaButti K."/>
            <person name="Larrondo L.F."/>
            <person name="Lindquist E."/>
            <person name="Ling A."/>
            <person name="Lombard V."/>
            <person name="Lucas S."/>
            <person name="Lundell T."/>
            <person name="Martin R."/>
            <person name="McLaughlin D.J."/>
            <person name="Morgenstern I."/>
            <person name="Morin E."/>
            <person name="Murat C."/>
            <person name="Nagy L.G."/>
            <person name="Nolan M."/>
            <person name="Ohm R.A."/>
            <person name="Patyshakuliyeva A."/>
            <person name="Rokas A."/>
            <person name="Ruiz-Duenas F.J."/>
            <person name="Sabat G."/>
            <person name="Salamov A."/>
            <person name="Samejima M."/>
            <person name="Schmutz J."/>
            <person name="Slot J.C."/>
            <person name="St John F."/>
            <person name="Stenlid J."/>
            <person name="Sun H."/>
            <person name="Sun S."/>
            <person name="Syed K."/>
            <person name="Tsang A."/>
            <person name="Wiebenga A."/>
            <person name="Young D."/>
            <person name="Pisabarro A."/>
            <person name="Eastwood D.C."/>
            <person name="Martin F."/>
            <person name="Cullen D."/>
            <person name="Grigoriev I.V."/>
            <person name="Hibbett D.S."/>
        </authorList>
    </citation>
    <scope>NUCLEOTIDE SEQUENCE [LARGE SCALE GENOMIC DNA]</scope>
    <source>
        <strain evidence="2 3">MD-104</strain>
    </source>
</reference>
<evidence type="ECO:0000313" key="3">
    <source>
        <dbReference type="Proteomes" id="UP000218811"/>
    </source>
</evidence>
<feature type="transmembrane region" description="Helical" evidence="1">
    <location>
        <begin position="91"/>
        <end position="117"/>
    </location>
</feature>
<proteinExistence type="predicted"/>
<keyword evidence="1" id="KW-0812">Transmembrane</keyword>
<evidence type="ECO:0000256" key="1">
    <source>
        <dbReference type="SAM" id="Phobius"/>
    </source>
</evidence>
<feature type="transmembrane region" description="Helical" evidence="1">
    <location>
        <begin position="14"/>
        <end position="36"/>
    </location>
</feature>
<name>A0A2H3JKS3_WOLCO</name>
<organism evidence="2 3">
    <name type="scientific">Wolfiporia cocos (strain MD-104)</name>
    <name type="common">Brown rot fungus</name>
    <dbReference type="NCBI Taxonomy" id="742152"/>
    <lineage>
        <taxon>Eukaryota</taxon>
        <taxon>Fungi</taxon>
        <taxon>Dikarya</taxon>
        <taxon>Basidiomycota</taxon>
        <taxon>Agaricomycotina</taxon>
        <taxon>Agaricomycetes</taxon>
        <taxon>Polyporales</taxon>
        <taxon>Phaeolaceae</taxon>
        <taxon>Wolfiporia</taxon>
    </lineage>
</organism>
<accession>A0A2H3JKS3</accession>
<keyword evidence="3" id="KW-1185">Reference proteome</keyword>
<keyword evidence="1" id="KW-0472">Membrane</keyword>
<dbReference type="STRING" id="742152.A0A2H3JKS3"/>
<keyword evidence="1" id="KW-1133">Transmembrane helix</keyword>
<evidence type="ECO:0008006" key="4">
    <source>
        <dbReference type="Google" id="ProtNLM"/>
    </source>
</evidence>